<keyword evidence="3" id="KW-1185">Reference proteome</keyword>
<protein>
    <submittedName>
        <fullName evidence="2">Uncharacterized protein</fullName>
    </submittedName>
</protein>
<organism evidence="2 3">
    <name type="scientific">Symbiobacterium terraclitae</name>
    <dbReference type="NCBI Taxonomy" id="557451"/>
    <lineage>
        <taxon>Bacteria</taxon>
        <taxon>Bacillati</taxon>
        <taxon>Bacillota</taxon>
        <taxon>Clostridia</taxon>
        <taxon>Eubacteriales</taxon>
        <taxon>Symbiobacteriaceae</taxon>
        <taxon>Symbiobacterium</taxon>
    </lineage>
</organism>
<gene>
    <name evidence="2" type="ORF">J2Z79_002425</name>
</gene>
<evidence type="ECO:0000313" key="2">
    <source>
        <dbReference type="EMBL" id="MBP2019009.1"/>
    </source>
</evidence>
<reference evidence="2 3" key="1">
    <citation type="submission" date="2021-03" db="EMBL/GenBank/DDBJ databases">
        <title>Genomic Encyclopedia of Type Strains, Phase IV (KMG-IV): sequencing the most valuable type-strain genomes for metagenomic binning, comparative biology and taxonomic classification.</title>
        <authorList>
            <person name="Goeker M."/>
        </authorList>
    </citation>
    <scope>NUCLEOTIDE SEQUENCE [LARGE SCALE GENOMIC DNA]</scope>
    <source>
        <strain evidence="2 3">DSM 27138</strain>
    </source>
</reference>
<comment type="caution">
    <text evidence="2">The sequence shown here is derived from an EMBL/GenBank/DDBJ whole genome shotgun (WGS) entry which is preliminary data.</text>
</comment>
<dbReference type="Proteomes" id="UP001519289">
    <property type="component" value="Unassembled WGS sequence"/>
</dbReference>
<evidence type="ECO:0000256" key="1">
    <source>
        <dbReference type="SAM" id="MobiDB-lite"/>
    </source>
</evidence>
<sequence length="70" mass="7447">MAPTPRRLMLNPGGGFPVPGAMSAEQFPPAVRESITRIFAGPPKPSVTLSVMNEAQQTMLAPDLPFRGNV</sequence>
<name>A0ABS4JX20_9FIRM</name>
<dbReference type="EMBL" id="JAGGLG010000021">
    <property type="protein sequence ID" value="MBP2019009.1"/>
    <property type="molecule type" value="Genomic_DNA"/>
</dbReference>
<evidence type="ECO:0000313" key="3">
    <source>
        <dbReference type="Proteomes" id="UP001519289"/>
    </source>
</evidence>
<proteinExistence type="predicted"/>
<accession>A0ABS4JX20</accession>
<feature type="region of interest" description="Disordered" evidence="1">
    <location>
        <begin position="1"/>
        <end position="21"/>
    </location>
</feature>
<dbReference type="RefSeq" id="WP_209467131.1">
    <property type="nucleotide sequence ID" value="NZ_JAGGLG010000021.1"/>
</dbReference>